<dbReference type="EMBL" id="UINC01041495">
    <property type="protein sequence ID" value="SVB42846.1"/>
    <property type="molecule type" value="Genomic_DNA"/>
</dbReference>
<reference evidence="1" key="1">
    <citation type="submission" date="2018-05" db="EMBL/GenBank/DDBJ databases">
        <authorList>
            <person name="Lanie J.A."/>
            <person name="Ng W.-L."/>
            <person name="Kazmierczak K.M."/>
            <person name="Andrzejewski T.M."/>
            <person name="Davidsen T.M."/>
            <person name="Wayne K.J."/>
            <person name="Tettelin H."/>
            <person name="Glass J.I."/>
            <person name="Rusch D."/>
            <person name="Podicherti R."/>
            <person name="Tsui H.-C.T."/>
            <person name="Winkler M.E."/>
        </authorList>
    </citation>
    <scope>NUCLEOTIDE SEQUENCE</scope>
</reference>
<accession>A0A382DWH2</accession>
<sequence>MVEYPSSEMFGNVLGNFNKLIQTKL</sequence>
<name>A0A382DWH2_9ZZZZ</name>
<organism evidence="1">
    <name type="scientific">marine metagenome</name>
    <dbReference type="NCBI Taxonomy" id="408172"/>
    <lineage>
        <taxon>unclassified sequences</taxon>
        <taxon>metagenomes</taxon>
        <taxon>ecological metagenomes</taxon>
    </lineage>
</organism>
<protein>
    <submittedName>
        <fullName evidence="1">Uncharacterized protein</fullName>
    </submittedName>
</protein>
<evidence type="ECO:0000313" key="1">
    <source>
        <dbReference type="EMBL" id="SVB42846.1"/>
    </source>
</evidence>
<dbReference type="AlphaFoldDB" id="A0A382DWH2"/>
<gene>
    <name evidence="1" type="ORF">METZ01_LOCUS195700</name>
</gene>
<proteinExistence type="predicted"/>